<dbReference type="Proteomes" id="UP000053573">
    <property type="component" value="Unassembled WGS sequence"/>
</dbReference>
<proteinExistence type="predicted"/>
<dbReference type="AlphaFoldDB" id="A0A0H1B6T5"/>
<gene>
    <name evidence="1" type="ORF">EMPG_17798</name>
</gene>
<dbReference type="EMBL" id="LDEV01002989">
    <property type="protein sequence ID" value="KLJ06707.1"/>
    <property type="molecule type" value="Genomic_DNA"/>
</dbReference>
<keyword evidence="2" id="KW-1185">Reference proteome</keyword>
<sequence length="141" mass="15646">MVSIDPQQHGHLFSRSRSPDLDSSMIMLVTTVSTVSTRYLASPVPGYPWRPAYQLRVNTPTSLLDQLEAGDQLIDGLGRRPWLVKHRFESIRDTAHGTLQIGMRGNQSSVTAFNNSWLNSSIIIRAVPRCKRSGGGTTPTR</sequence>
<name>A0A0H1B6T5_9EURO</name>
<dbReference type="OrthoDB" id="10479643at2759"/>
<protein>
    <submittedName>
        <fullName evidence="1">Uncharacterized protein</fullName>
    </submittedName>
</protein>
<accession>A0A0H1B6T5</accession>
<reference evidence="2" key="1">
    <citation type="journal article" date="2015" name="PLoS Genet.">
        <title>The dynamic genome and transcriptome of the human fungal pathogen Blastomyces and close relative Emmonsia.</title>
        <authorList>
            <person name="Munoz J.F."/>
            <person name="Gauthier G.M."/>
            <person name="Desjardins C.A."/>
            <person name="Gallo J.E."/>
            <person name="Holder J."/>
            <person name="Sullivan T.D."/>
            <person name="Marty A.J."/>
            <person name="Carmen J.C."/>
            <person name="Chen Z."/>
            <person name="Ding L."/>
            <person name="Gujja S."/>
            <person name="Magrini V."/>
            <person name="Misas E."/>
            <person name="Mitreva M."/>
            <person name="Priest M."/>
            <person name="Saif S."/>
            <person name="Whiston E.A."/>
            <person name="Young S."/>
            <person name="Zeng Q."/>
            <person name="Goldman W.E."/>
            <person name="Mardis E.R."/>
            <person name="Taylor J.W."/>
            <person name="McEwen J.G."/>
            <person name="Clay O.K."/>
            <person name="Klein B.S."/>
            <person name="Cuomo C.A."/>
        </authorList>
    </citation>
    <scope>NUCLEOTIDE SEQUENCE [LARGE SCALE GENOMIC DNA]</scope>
    <source>
        <strain evidence="2">UAMH 139</strain>
    </source>
</reference>
<evidence type="ECO:0000313" key="1">
    <source>
        <dbReference type="EMBL" id="KLJ06707.1"/>
    </source>
</evidence>
<evidence type="ECO:0000313" key="2">
    <source>
        <dbReference type="Proteomes" id="UP000053573"/>
    </source>
</evidence>
<organism evidence="1 2">
    <name type="scientific">Blastomyces silverae</name>
    <dbReference type="NCBI Taxonomy" id="2060906"/>
    <lineage>
        <taxon>Eukaryota</taxon>
        <taxon>Fungi</taxon>
        <taxon>Dikarya</taxon>
        <taxon>Ascomycota</taxon>
        <taxon>Pezizomycotina</taxon>
        <taxon>Eurotiomycetes</taxon>
        <taxon>Eurotiomycetidae</taxon>
        <taxon>Onygenales</taxon>
        <taxon>Ajellomycetaceae</taxon>
        <taxon>Blastomyces</taxon>
    </lineage>
</organism>
<comment type="caution">
    <text evidence="1">The sequence shown here is derived from an EMBL/GenBank/DDBJ whole genome shotgun (WGS) entry which is preliminary data.</text>
</comment>